<evidence type="ECO:0000256" key="1">
    <source>
        <dbReference type="SAM" id="Coils"/>
    </source>
</evidence>
<accession>A0A448XM81</accession>
<name>A0A448XM81_9PLAT</name>
<dbReference type="OrthoDB" id="5948003at2759"/>
<protein>
    <submittedName>
        <fullName evidence="2">Uncharacterized protein</fullName>
    </submittedName>
</protein>
<organism evidence="2 3">
    <name type="scientific">Protopolystoma xenopodis</name>
    <dbReference type="NCBI Taxonomy" id="117903"/>
    <lineage>
        <taxon>Eukaryota</taxon>
        <taxon>Metazoa</taxon>
        <taxon>Spiralia</taxon>
        <taxon>Lophotrochozoa</taxon>
        <taxon>Platyhelminthes</taxon>
        <taxon>Monogenea</taxon>
        <taxon>Polyopisthocotylea</taxon>
        <taxon>Polystomatidea</taxon>
        <taxon>Polystomatidae</taxon>
        <taxon>Protopolystoma</taxon>
    </lineage>
</organism>
<evidence type="ECO:0000313" key="2">
    <source>
        <dbReference type="EMBL" id="VEL40048.1"/>
    </source>
</evidence>
<reference evidence="2" key="1">
    <citation type="submission" date="2018-11" db="EMBL/GenBank/DDBJ databases">
        <authorList>
            <consortium name="Pathogen Informatics"/>
        </authorList>
    </citation>
    <scope>NUCLEOTIDE SEQUENCE</scope>
</reference>
<dbReference type="Proteomes" id="UP000784294">
    <property type="component" value="Unassembled WGS sequence"/>
</dbReference>
<keyword evidence="1" id="KW-0175">Coiled coil</keyword>
<evidence type="ECO:0000313" key="3">
    <source>
        <dbReference type="Proteomes" id="UP000784294"/>
    </source>
</evidence>
<keyword evidence="3" id="KW-1185">Reference proteome</keyword>
<proteinExistence type="predicted"/>
<gene>
    <name evidence="2" type="ORF">PXEA_LOCUS33488</name>
</gene>
<feature type="coiled-coil region" evidence="1">
    <location>
        <begin position="176"/>
        <end position="203"/>
    </location>
</feature>
<dbReference type="AlphaFoldDB" id="A0A448XM81"/>
<comment type="caution">
    <text evidence="2">The sequence shown here is derived from an EMBL/GenBank/DDBJ whole genome shotgun (WGS) entry which is preliminary data.</text>
</comment>
<dbReference type="EMBL" id="CAAALY010263468">
    <property type="protein sequence ID" value="VEL40048.1"/>
    <property type="molecule type" value="Genomic_DNA"/>
</dbReference>
<sequence length="409" mass="45555">MLKCSNSCGPGRRARTLRCQDSSGVFWPFAECTLGATGSLNLSNPTISPGDNDATISETVVSSQTVAIALIQSGYSGITAGKEPGAVIWGDQIQEIQSLQHLNETEHCLSIESCRKRLAWYATVWSECRFVETGKYSSNLSDAIESIRFQDDSVKYRRLNEFDDTKGVMSLENKIVKETNLHNEEAKEDIERLKKLQQDTTQSICSSHEGSRNIAEAEQIWQRLAYTTKVSNLGFKKRLLSCLLLPAELMTRAKAAVNQTVDEKRPDITTTAASLTRARLAGMTENSKALNDYLVTLIEKMLGTEGQLVTTMKSGEEMARELPFDYCQLAFGSEEFVTKSKVASNGKALKVIQDNKEMGISPERMHPEQIEECTIPVCYRWADIKLSTVSNIVLLRSKSLVYFLIKCSN</sequence>